<dbReference type="CDD" id="cd00555">
    <property type="entry name" value="Maf"/>
    <property type="match status" value="1"/>
</dbReference>
<sequence length="207" mass="22116">MTAKTLCHTEVILASASAIRRQLLEGAGLRVRAIRADIDEDAVKQTLRGDDVDAGPGDVASILAQTKAVAVSQNHPGSLVIGADQVLVHDSAVLDKPRSVEDARSQLLELRGREHSLISAVACARAGEVVWTHDGEARLAMRQFTPEFLGTYLAALGEEVTESVGGYKLEGLGIQLFDRVEGDYFTILGLPMLALIGFLRSEAVLSV</sequence>
<dbReference type="GO" id="GO:0005737">
    <property type="term" value="C:cytoplasm"/>
    <property type="evidence" value="ECO:0007669"/>
    <property type="project" value="UniProtKB-SubCell"/>
</dbReference>
<dbReference type="RefSeq" id="WP_213160719.1">
    <property type="nucleotide sequence ID" value="NZ_CP058214.1"/>
</dbReference>
<dbReference type="PANTHER" id="PTHR43213">
    <property type="entry name" value="BIFUNCTIONAL DTTP/UTP PYROPHOSPHATASE/METHYLTRANSFERASE PROTEIN-RELATED"/>
    <property type="match status" value="1"/>
</dbReference>
<feature type="active site" description="Proton acceptor" evidence="4">
    <location>
        <position position="84"/>
    </location>
</feature>
<dbReference type="Pfam" id="PF02545">
    <property type="entry name" value="Maf"/>
    <property type="match status" value="1"/>
</dbReference>
<dbReference type="InterPro" id="IPR003697">
    <property type="entry name" value="Maf-like"/>
</dbReference>
<dbReference type="HAMAP" id="MF_00528">
    <property type="entry name" value="Maf"/>
    <property type="match status" value="1"/>
</dbReference>
<dbReference type="SUPFAM" id="SSF52972">
    <property type="entry name" value="ITPase-like"/>
    <property type="match status" value="1"/>
</dbReference>
<comment type="caution">
    <text evidence="4">Lacks conserved residue(s) required for the propagation of feature annotation.</text>
</comment>
<evidence type="ECO:0000256" key="1">
    <source>
        <dbReference type="ARBA" id="ARBA00001968"/>
    </source>
</evidence>
<dbReference type="InterPro" id="IPR029001">
    <property type="entry name" value="ITPase-like_fam"/>
</dbReference>
<dbReference type="EMBL" id="CP058214">
    <property type="protein sequence ID" value="QPC43357.1"/>
    <property type="molecule type" value="Genomic_DNA"/>
</dbReference>
<dbReference type="KEGG" id="kmn:HW532_12030"/>
<accession>A0A7S8C4U8</accession>
<name>A0A7S8C4U8_9HYPH</name>
<keyword evidence="3 4" id="KW-0546">Nucleotide metabolism</keyword>
<proteinExistence type="inferred from homology"/>
<comment type="similarity">
    <text evidence="4">Belongs to the Maf family.</text>
</comment>
<organism evidence="5 6">
    <name type="scientific">Kaustia mangrovi</name>
    <dbReference type="NCBI Taxonomy" id="2593653"/>
    <lineage>
        <taxon>Bacteria</taxon>
        <taxon>Pseudomonadati</taxon>
        <taxon>Pseudomonadota</taxon>
        <taxon>Alphaproteobacteria</taxon>
        <taxon>Hyphomicrobiales</taxon>
        <taxon>Parvibaculaceae</taxon>
        <taxon>Kaustia</taxon>
    </lineage>
</organism>
<dbReference type="GO" id="GO:0009117">
    <property type="term" value="P:nucleotide metabolic process"/>
    <property type="evidence" value="ECO:0007669"/>
    <property type="project" value="UniProtKB-KW"/>
</dbReference>
<reference evidence="5 6" key="1">
    <citation type="submission" date="2020-06" db="EMBL/GenBank/DDBJ databases">
        <title>Genome sequence of 2 isolates from Red Sea Mangroves.</title>
        <authorList>
            <person name="Sefrji F."/>
            <person name="Michoud G."/>
            <person name="Merlino G."/>
            <person name="Daffonchio D."/>
        </authorList>
    </citation>
    <scope>NUCLEOTIDE SEQUENCE [LARGE SCALE GENOMIC DNA]</scope>
    <source>
        <strain evidence="5 6">R1DC25</strain>
    </source>
</reference>
<evidence type="ECO:0000313" key="5">
    <source>
        <dbReference type="EMBL" id="QPC43357.1"/>
    </source>
</evidence>
<comment type="cofactor">
    <cofactor evidence="1 4">
        <name>a divalent metal cation</name>
        <dbReference type="ChEBI" id="CHEBI:60240"/>
    </cofactor>
</comment>
<evidence type="ECO:0000313" key="6">
    <source>
        <dbReference type="Proteomes" id="UP000593594"/>
    </source>
</evidence>
<dbReference type="AlphaFoldDB" id="A0A7S8C4U8"/>
<dbReference type="GO" id="GO:0047429">
    <property type="term" value="F:nucleoside triphosphate diphosphatase activity"/>
    <property type="evidence" value="ECO:0007669"/>
    <property type="project" value="UniProtKB-EC"/>
</dbReference>
<keyword evidence="4" id="KW-0963">Cytoplasm</keyword>
<dbReference type="Proteomes" id="UP000593594">
    <property type="component" value="Chromosome"/>
</dbReference>
<comment type="function">
    <text evidence="4">Nucleoside triphosphate pyrophosphatase. May have a dual role in cell division arrest and in preventing the incorporation of modified nucleotides into cellular nucleic acids.</text>
</comment>
<comment type="subcellular location">
    <subcellularLocation>
        <location evidence="4">Cytoplasm</location>
    </subcellularLocation>
</comment>
<evidence type="ECO:0000256" key="2">
    <source>
        <dbReference type="ARBA" id="ARBA00022801"/>
    </source>
</evidence>
<dbReference type="PANTHER" id="PTHR43213:SF5">
    <property type="entry name" value="BIFUNCTIONAL DTTP_UTP PYROPHOSPHATASE_METHYLTRANSFERASE PROTEIN-RELATED"/>
    <property type="match status" value="1"/>
</dbReference>
<keyword evidence="6" id="KW-1185">Reference proteome</keyword>
<evidence type="ECO:0000256" key="4">
    <source>
        <dbReference type="HAMAP-Rule" id="MF_00528"/>
    </source>
</evidence>
<dbReference type="EC" id="3.6.1.9" evidence="4"/>
<gene>
    <name evidence="5" type="ORF">HW532_12030</name>
</gene>
<dbReference type="Gene3D" id="3.90.950.10">
    <property type="match status" value="1"/>
</dbReference>
<evidence type="ECO:0000256" key="3">
    <source>
        <dbReference type="ARBA" id="ARBA00023080"/>
    </source>
</evidence>
<comment type="catalytic activity">
    <reaction evidence="4">
        <text>a ribonucleoside 5'-triphosphate + H2O = a ribonucleoside 5'-phosphate + diphosphate + H(+)</text>
        <dbReference type="Rhea" id="RHEA:23996"/>
        <dbReference type="ChEBI" id="CHEBI:15377"/>
        <dbReference type="ChEBI" id="CHEBI:15378"/>
        <dbReference type="ChEBI" id="CHEBI:33019"/>
        <dbReference type="ChEBI" id="CHEBI:58043"/>
        <dbReference type="ChEBI" id="CHEBI:61557"/>
        <dbReference type="EC" id="3.6.1.9"/>
    </reaction>
</comment>
<protein>
    <recommendedName>
        <fullName evidence="4">Nucleoside triphosphate pyrophosphatase</fullName>
        <ecNumber evidence="4">3.6.1.9</ecNumber>
    </recommendedName>
    <alternativeName>
        <fullName evidence="4">Nucleotide pyrophosphatase</fullName>
        <shortName evidence="4">Nucleotide PPase</shortName>
    </alternativeName>
</protein>
<dbReference type="PIRSF" id="PIRSF006305">
    <property type="entry name" value="Maf"/>
    <property type="match status" value="1"/>
</dbReference>
<comment type="catalytic activity">
    <reaction evidence="4">
        <text>a 2'-deoxyribonucleoside 5'-triphosphate + H2O = a 2'-deoxyribonucleoside 5'-phosphate + diphosphate + H(+)</text>
        <dbReference type="Rhea" id="RHEA:44644"/>
        <dbReference type="ChEBI" id="CHEBI:15377"/>
        <dbReference type="ChEBI" id="CHEBI:15378"/>
        <dbReference type="ChEBI" id="CHEBI:33019"/>
        <dbReference type="ChEBI" id="CHEBI:61560"/>
        <dbReference type="ChEBI" id="CHEBI:65317"/>
        <dbReference type="EC" id="3.6.1.9"/>
    </reaction>
</comment>
<keyword evidence="2 4" id="KW-0378">Hydrolase</keyword>